<name>A0AC60R0U0_IXOPE</name>
<protein>
    <submittedName>
        <fullName evidence="1">Uncharacterized protein</fullName>
    </submittedName>
</protein>
<sequence length="314" mass="34975">MFDKLESKYLCIEPSEAQKDYHGRANPELNEPITVWELEYELTKIKKTAAPAPDLLERPSCTQTRAVLALDPKGAFDNVTHKSVLQGLASIDCGLKTYDYIKIFLTDRTGAVLSPLLFNLALKGLPEILTTFPASNTPSTPTTSPSESLQRAANAVASYAKDCGLQCSPQKSELLVFKNTYNRQPPADLNILTQSGSNLSTINKLTTSTTHVVGMLRRIRNQRSGLKEKEAIELVYAFVVSWVMYATPYLRLTQTEVNKLNAIIQRAFKCALGLPEYVVTEDLLSTGLYNTIEELWEAQRISQIKRLSETPNGR</sequence>
<keyword evidence="2" id="KW-1185">Reference proteome</keyword>
<evidence type="ECO:0000313" key="1">
    <source>
        <dbReference type="EMBL" id="KAG0444600.1"/>
    </source>
</evidence>
<dbReference type="EMBL" id="JABSTQ010001776">
    <property type="protein sequence ID" value="KAG0444600.1"/>
    <property type="molecule type" value="Genomic_DNA"/>
</dbReference>
<comment type="caution">
    <text evidence="1">The sequence shown here is derived from an EMBL/GenBank/DDBJ whole genome shotgun (WGS) entry which is preliminary data.</text>
</comment>
<evidence type="ECO:0000313" key="2">
    <source>
        <dbReference type="Proteomes" id="UP000805193"/>
    </source>
</evidence>
<organism evidence="1 2">
    <name type="scientific">Ixodes persulcatus</name>
    <name type="common">Taiga tick</name>
    <dbReference type="NCBI Taxonomy" id="34615"/>
    <lineage>
        <taxon>Eukaryota</taxon>
        <taxon>Metazoa</taxon>
        <taxon>Ecdysozoa</taxon>
        <taxon>Arthropoda</taxon>
        <taxon>Chelicerata</taxon>
        <taxon>Arachnida</taxon>
        <taxon>Acari</taxon>
        <taxon>Parasitiformes</taxon>
        <taxon>Ixodida</taxon>
        <taxon>Ixodoidea</taxon>
        <taxon>Ixodidae</taxon>
        <taxon>Ixodinae</taxon>
        <taxon>Ixodes</taxon>
    </lineage>
</organism>
<gene>
    <name evidence="1" type="ORF">HPB47_013610</name>
</gene>
<reference evidence="1 2" key="1">
    <citation type="journal article" date="2020" name="Cell">
        <title>Large-Scale Comparative Analyses of Tick Genomes Elucidate Their Genetic Diversity and Vector Capacities.</title>
        <authorList>
            <consortium name="Tick Genome and Microbiome Consortium (TIGMIC)"/>
            <person name="Jia N."/>
            <person name="Wang J."/>
            <person name="Shi W."/>
            <person name="Du L."/>
            <person name="Sun Y."/>
            <person name="Zhan W."/>
            <person name="Jiang J.F."/>
            <person name="Wang Q."/>
            <person name="Zhang B."/>
            <person name="Ji P."/>
            <person name="Bell-Sakyi L."/>
            <person name="Cui X.M."/>
            <person name="Yuan T.T."/>
            <person name="Jiang B.G."/>
            <person name="Yang W.F."/>
            <person name="Lam T.T."/>
            <person name="Chang Q.C."/>
            <person name="Ding S.J."/>
            <person name="Wang X.J."/>
            <person name="Zhu J.G."/>
            <person name="Ruan X.D."/>
            <person name="Zhao L."/>
            <person name="Wei J.T."/>
            <person name="Ye R.Z."/>
            <person name="Que T.C."/>
            <person name="Du C.H."/>
            <person name="Zhou Y.H."/>
            <person name="Cheng J.X."/>
            <person name="Dai P.F."/>
            <person name="Guo W.B."/>
            <person name="Han X.H."/>
            <person name="Huang E.J."/>
            <person name="Li L.F."/>
            <person name="Wei W."/>
            <person name="Gao Y.C."/>
            <person name="Liu J.Z."/>
            <person name="Shao H.Z."/>
            <person name="Wang X."/>
            <person name="Wang C.C."/>
            <person name="Yang T.C."/>
            <person name="Huo Q.B."/>
            <person name="Li W."/>
            <person name="Chen H.Y."/>
            <person name="Chen S.E."/>
            <person name="Zhou L.G."/>
            <person name="Ni X.B."/>
            <person name="Tian J.H."/>
            <person name="Sheng Y."/>
            <person name="Liu T."/>
            <person name="Pan Y.S."/>
            <person name="Xia L.Y."/>
            <person name="Li J."/>
            <person name="Zhao F."/>
            <person name="Cao W.C."/>
        </authorList>
    </citation>
    <scope>NUCLEOTIDE SEQUENCE [LARGE SCALE GENOMIC DNA]</scope>
    <source>
        <strain evidence="1">Iper-2018</strain>
    </source>
</reference>
<proteinExistence type="predicted"/>
<dbReference type="Proteomes" id="UP000805193">
    <property type="component" value="Unassembled WGS sequence"/>
</dbReference>
<accession>A0AC60R0U0</accession>